<keyword evidence="3" id="KW-1185">Reference proteome</keyword>
<feature type="compositionally biased region" description="Basic and acidic residues" evidence="1">
    <location>
        <begin position="50"/>
        <end position="64"/>
    </location>
</feature>
<evidence type="ECO:0000313" key="2">
    <source>
        <dbReference type="EMBL" id="KAL2653419.1"/>
    </source>
</evidence>
<dbReference type="Proteomes" id="UP001605036">
    <property type="component" value="Unassembled WGS sequence"/>
</dbReference>
<gene>
    <name evidence="2" type="ORF">R1flu_021547</name>
</gene>
<evidence type="ECO:0000313" key="3">
    <source>
        <dbReference type="Proteomes" id="UP001605036"/>
    </source>
</evidence>
<protein>
    <submittedName>
        <fullName evidence="2">Uncharacterized protein</fullName>
    </submittedName>
</protein>
<organism evidence="2 3">
    <name type="scientific">Riccia fluitans</name>
    <dbReference type="NCBI Taxonomy" id="41844"/>
    <lineage>
        <taxon>Eukaryota</taxon>
        <taxon>Viridiplantae</taxon>
        <taxon>Streptophyta</taxon>
        <taxon>Embryophyta</taxon>
        <taxon>Marchantiophyta</taxon>
        <taxon>Marchantiopsida</taxon>
        <taxon>Marchantiidae</taxon>
        <taxon>Marchantiales</taxon>
        <taxon>Ricciaceae</taxon>
        <taxon>Riccia</taxon>
    </lineage>
</organism>
<name>A0ABD1ZSU6_9MARC</name>
<feature type="region of interest" description="Disordered" evidence="1">
    <location>
        <begin position="38"/>
        <end position="99"/>
    </location>
</feature>
<evidence type="ECO:0000256" key="1">
    <source>
        <dbReference type="SAM" id="MobiDB-lite"/>
    </source>
</evidence>
<sequence length="135" mass="14836">MRHQMRAQKFCSVVQSLHRTAWTSGAQRSAVFSVAKRTPVQSATALESPSEIKYDQSRSSEQKTTKNVRYSAGDTTGIKVQGEKKPSAPGEHLATDNRRGERIALVIATERIGKGGVSVWAEREFEANGQFALSK</sequence>
<proteinExistence type="predicted"/>
<comment type="caution">
    <text evidence="2">The sequence shown here is derived from an EMBL/GenBank/DDBJ whole genome shotgun (WGS) entry which is preliminary data.</text>
</comment>
<accession>A0ABD1ZSU6</accession>
<dbReference type="EMBL" id="JBHFFA010000001">
    <property type="protein sequence ID" value="KAL2653419.1"/>
    <property type="molecule type" value="Genomic_DNA"/>
</dbReference>
<reference evidence="2 3" key="1">
    <citation type="submission" date="2024-09" db="EMBL/GenBank/DDBJ databases">
        <title>Chromosome-scale assembly of Riccia fluitans.</title>
        <authorList>
            <person name="Paukszto L."/>
            <person name="Sawicki J."/>
            <person name="Karawczyk K."/>
            <person name="Piernik-Szablinska J."/>
            <person name="Szczecinska M."/>
            <person name="Mazdziarz M."/>
        </authorList>
    </citation>
    <scope>NUCLEOTIDE SEQUENCE [LARGE SCALE GENOMIC DNA]</scope>
    <source>
        <strain evidence="2">Rf_01</strain>
        <tissue evidence="2">Aerial parts of the thallus</tissue>
    </source>
</reference>
<dbReference type="AlphaFoldDB" id="A0ABD1ZSU6"/>